<proteinExistence type="inferred from homology"/>
<dbReference type="FunFam" id="3.40.50.10980:FF:000001">
    <property type="entry name" value="Nibrin"/>
    <property type="match status" value="1"/>
</dbReference>
<reference evidence="11" key="1">
    <citation type="submission" date="2025-08" db="UniProtKB">
        <authorList>
            <consortium name="RefSeq"/>
        </authorList>
    </citation>
    <scope>IDENTIFICATION</scope>
</reference>
<feature type="domain" description="FHA" evidence="9">
    <location>
        <begin position="20"/>
        <end position="94"/>
    </location>
</feature>
<dbReference type="Proteomes" id="UP000694920">
    <property type="component" value="Unplaced"/>
</dbReference>
<feature type="region of interest" description="Disordered" evidence="8">
    <location>
        <begin position="471"/>
        <end position="507"/>
    </location>
</feature>
<dbReference type="PANTHER" id="PTHR12162:SF0">
    <property type="entry name" value="NIBRIN"/>
    <property type="match status" value="1"/>
</dbReference>
<evidence type="ECO:0000313" key="10">
    <source>
        <dbReference type="Proteomes" id="UP000694920"/>
    </source>
</evidence>
<dbReference type="InterPro" id="IPR032429">
    <property type="entry name" value="Nibrin_BRCT2"/>
</dbReference>
<comment type="similarity">
    <text evidence="7">Belongs to the Nibrin family.</text>
</comment>
<evidence type="ECO:0000256" key="6">
    <source>
        <dbReference type="ARBA" id="ARBA00023242"/>
    </source>
</evidence>
<dbReference type="RefSeq" id="XP_015604118.1">
    <property type="nucleotide sequence ID" value="XM_015748632.2"/>
</dbReference>
<dbReference type="AlphaFoldDB" id="A0AAJ7C8P4"/>
<dbReference type="InterPro" id="IPR008984">
    <property type="entry name" value="SMAD_FHA_dom_sf"/>
</dbReference>
<organism evidence="10 11">
    <name type="scientific">Cephus cinctus</name>
    <name type="common">Wheat stem sawfly</name>
    <dbReference type="NCBI Taxonomy" id="211228"/>
    <lineage>
        <taxon>Eukaryota</taxon>
        <taxon>Metazoa</taxon>
        <taxon>Ecdysozoa</taxon>
        <taxon>Arthropoda</taxon>
        <taxon>Hexapoda</taxon>
        <taxon>Insecta</taxon>
        <taxon>Pterygota</taxon>
        <taxon>Neoptera</taxon>
        <taxon>Endopterygota</taxon>
        <taxon>Hymenoptera</taxon>
        <taxon>Cephoidea</taxon>
        <taxon>Cephidae</taxon>
        <taxon>Cephus</taxon>
    </lineage>
</organism>
<feature type="compositionally biased region" description="Basic and acidic residues" evidence="8">
    <location>
        <begin position="483"/>
        <end position="495"/>
    </location>
</feature>
<dbReference type="GO" id="GO:0007095">
    <property type="term" value="P:mitotic G2 DNA damage checkpoint signaling"/>
    <property type="evidence" value="ECO:0007669"/>
    <property type="project" value="InterPro"/>
</dbReference>
<dbReference type="CDD" id="cd22667">
    <property type="entry name" value="FHA_NBN"/>
    <property type="match status" value="1"/>
</dbReference>
<gene>
    <name evidence="11" type="primary">LOC107271974</name>
</gene>
<keyword evidence="5" id="KW-0234">DNA repair</keyword>
<dbReference type="InterPro" id="IPR000253">
    <property type="entry name" value="FHA_dom"/>
</dbReference>
<evidence type="ECO:0000256" key="1">
    <source>
        <dbReference type="ARBA" id="ARBA00004123"/>
    </source>
</evidence>
<evidence type="ECO:0000256" key="2">
    <source>
        <dbReference type="ARBA" id="ARBA00004286"/>
    </source>
</evidence>
<dbReference type="KEGG" id="ccin:107271974"/>
<dbReference type="CDD" id="cd17741">
    <property type="entry name" value="BRCT_nibrin"/>
    <property type="match status" value="1"/>
</dbReference>
<dbReference type="PROSITE" id="PS50006">
    <property type="entry name" value="FHA_DOMAIN"/>
    <property type="match status" value="1"/>
</dbReference>
<keyword evidence="4" id="KW-0227">DNA damage</keyword>
<sequence>MWLLKDAEGGVTYILTNKDFDVGRTSGDLILKGHSISRRHASISIEPISQIQADKLISKCIVKDTGSKYGSYILENGNATKITKEGTYLNNLDKIKFGLENHIFTVHYIPIITATSGIDDDVKLELTDIMNSIDGVITPNNVLSSTHLTVSTGFLTEKVACALAACIPIVNVRYWRDVLSAVRGNKPLPDSSQYTQPLNEDMIQKEMKLLSVNPCRSKLFKNLLFVFLTSLQYNNLSRMIKAAGGKCLLYEKKPLHEKELSAANVIILQPPDDSSQTENSYDATYASIRIALLKTKRRMIPETDVSLAILYCSTENYCNPQFHFGNLLSPSKKQSSQANAKIIQVDSQDYFAVQQDLNVIPSSGIPNSSTKNSDYIPETNTSTNSSEIIPGTQVSSMTSKIASMNKMYEANQNINDIEISRKSQKGSEKNWQVNKFTKKNIPTSQAHSSRCNMIIPETEDQSGIMEDITALDDDNDKNNSNSKKNEASKNIESKKSGLLSLNTKQKRERCESSVDSIAGSKKQRIALDLEKTKLLQYFKKCPETPEKRTTLSPSRFSCNVETDQHLSNDNGSHNVTKAMKPNKATRVPSLEIKQVPNVNVDDDPLSVKVKTEDVNSKIININPERSLARIKLDRTSDGFYRRVQHYSSAVNFINKVPLLRKTPSSIKPKGLRMHRIPKKRILIKDMYICNLP</sequence>
<evidence type="ECO:0000259" key="9">
    <source>
        <dbReference type="PROSITE" id="PS50006"/>
    </source>
</evidence>
<dbReference type="InterPro" id="IPR040227">
    <property type="entry name" value="Nibrin-rel"/>
</dbReference>
<dbReference type="GO" id="GO:0005694">
    <property type="term" value="C:chromosome"/>
    <property type="evidence" value="ECO:0007669"/>
    <property type="project" value="UniProtKB-SubCell"/>
</dbReference>
<dbReference type="GO" id="GO:0030870">
    <property type="term" value="C:Mre11 complex"/>
    <property type="evidence" value="ECO:0007669"/>
    <property type="project" value="InterPro"/>
</dbReference>
<dbReference type="PANTHER" id="PTHR12162">
    <property type="entry name" value="NIBRIN-RELATED"/>
    <property type="match status" value="1"/>
</dbReference>
<evidence type="ECO:0000256" key="4">
    <source>
        <dbReference type="ARBA" id="ARBA00022763"/>
    </source>
</evidence>
<evidence type="ECO:0000256" key="7">
    <source>
        <dbReference type="ARBA" id="ARBA00044757"/>
    </source>
</evidence>
<evidence type="ECO:0000256" key="3">
    <source>
        <dbReference type="ARBA" id="ARBA00022454"/>
    </source>
</evidence>
<dbReference type="GO" id="GO:0000724">
    <property type="term" value="P:double-strand break repair via homologous recombination"/>
    <property type="evidence" value="ECO:0007669"/>
    <property type="project" value="TreeGrafter"/>
</dbReference>
<evidence type="ECO:0000256" key="8">
    <source>
        <dbReference type="SAM" id="MobiDB-lite"/>
    </source>
</evidence>
<keyword evidence="10" id="KW-1185">Reference proteome</keyword>
<dbReference type="Gene3D" id="2.60.200.20">
    <property type="match status" value="1"/>
</dbReference>
<accession>A0AAJ7C8P4</accession>
<dbReference type="GeneID" id="107271974"/>
<feature type="region of interest" description="Disordered" evidence="8">
    <location>
        <begin position="363"/>
        <end position="390"/>
    </location>
</feature>
<evidence type="ECO:0000256" key="5">
    <source>
        <dbReference type="ARBA" id="ARBA00023204"/>
    </source>
</evidence>
<dbReference type="Pfam" id="PF00498">
    <property type="entry name" value="FHA"/>
    <property type="match status" value="1"/>
</dbReference>
<comment type="subcellular location">
    <subcellularLocation>
        <location evidence="2">Chromosome</location>
    </subcellularLocation>
    <subcellularLocation>
        <location evidence="1">Nucleus</location>
    </subcellularLocation>
</comment>
<dbReference type="SUPFAM" id="SSF49879">
    <property type="entry name" value="SMAD/FHA domain"/>
    <property type="match status" value="1"/>
</dbReference>
<dbReference type="Gene3D" id="3.40.50.10190">
    <property type="entry name" value="BRCT domain"/>
    <property type="match status" value="1"/>
</dbReference>
<dbReference type="GO" id="GO:0003684">
    <property type="term" value="F:damaged DNA binding"/>
    <property type="evidence" value="ECO:0007669"/>
    <property type="project" value="TreeGrafter"/>
</dbReference>
<name>A0AAJ7C8P4_CEPCN</name>
<dbReference type="Pfam" id="PF16508">
    <property type="entry name" value="NIBRIN_BRCT_II"/>
    <property type="match status" value="1"/>
</dbReference>
<dbReference type="InterPro" id="IPR036420">
    <property type="entry name" value="BRCT_dom_sf"/>
</dbReference>
<protein>
    <submittedName>
        <fullName evidence="11">Nibrin isoform X1</fullName>
    </submittedName>
</protein>
<evidence type="ECO:0000313" key="11">
    <source>
        <dbReference type="RefSeq" id="XP_015604118.1"/>
    </source>
</evidence>
<keyword evidence="3" id="KW-0158">Chromosome</keyword>
<dbReference type="Gene3D" id="3.40.50.10980">
    <property type="entry name" value="Nibrin, BRCT2 domain"/>
    <property type="match status" value="1"/>
</dbReference>
<dbReference type="InterPro" id="IPR043014">
    <property type="entry name" value="Nibrin_BRCT2_sf"/>
</dbReference>
<keyword evidence="6" id="KW-0539">Nucleus</keyword>